<dbReference type="PROSITE" id="PS51832">
    <property type="entry name" value="HD_GYP"/>
    <property type="match status" value="1"/>
</dbReference>
<keyword evidence="1" id="KW-0472">Membrane</keyword>
<dbReference type="InterPro" id="IPR003607">
    <property type="entry name" value="HD/PDEase_dom"/>
</dbReference>
<organism evidence="3 4">
    <name type="scientific">Malaciobacter mytili LMG 24559</name>
    <dbReference type="NCBI Taxonomy" id="1032238"/>
    <lineage>
        <taxon>Bacteria</taxon>
        <taxon>Pseudomonadati</taxon>
        <taxon>Campylobacterota</taxon>
        <taxon>Epsilonproteobacteria</taxon>
        <taxon>Campylobacterales</taxon>
        <taxon>Arcobacteraceae</taxon>
        <taxon>Malaciobacter</taxon>
    </lineage>
</organism>
<dbReference type="SMART" id="SM00471">
    <property type="entry name" value="HDc"/>
    <property type="match status" value="1"/>
</dbReference>
<sequence>MQEIKTSKFFPIAKETLKYGEKYPYSIYRRVDERIFSLLLQKNEIFKKSTQCFMVDENNTKLYVKDDDKQYYQLYIQNHIRELLEDEKINIDVKATFIKEIASETMNDLFESDVNCENLSKINNIIDTTVKLILTEKNAMYSMLKVTSYDYYTYTHCIDVATYAIGFGTYLNLSKEQLELLGRAAMLHDIGKKKIPHSIITKNGKLTKEEFEIVKSHPTFSVEVLKESGESNELLLKLIEQHHEKCDGTGYPKGLKEQEIEVLAKIISVCDVFNALTTRRTYKDRMSSYEAFKIMNNEMKNHLCALTLRNFICFMGCNKDLT</sequence>
<dbReference type="InterPro" id="IPR037522">
    <property type="entry name" value="HD_GYP_dom"/>
</dbReference>
<dbReference type="PANTHER" id="PTHR43155">
    <property type="entry name" value="CYCLIC DI-GMP PHOSPHODIESTERASE PA4108-RELATED"/>
    <property type="match status" value="1"/>
</dbReference>
<proteinExistence type="predicted"/>
<accession>A0AAX2AJE5</accession>
<dbReference type="PANTHER" id="PTHR43155:SF2">
    <property type="entry name" value="CYCLIC DI-GMP PHOSPHODIESTERASE PA4108"/>
    <property type="match status" value="1"/>
</dbReference>
<dbReference type="NCBIfam" id="TIGR00277">
    <property type="entry name" value="HDIG"/>
    <property type="match status" value="1"/>
</dbReference>
<name>A0AAX2AJE5_9BACT</name>
<dbReference type="Pfam" id="PF13487">
    <property type="entry name" value="HD_5"/>
    <property type="match status" value="1"/>
</dbReference>
<comment type="caution">
    <text evidence="3">The sequence shown here is derived from an EMBL/GenBank/DDBJ whole genome shotgun (WGS) entry which is preliminary data.</text>
</comment>
<protein>
    <recommendedName>
        <fullName evidence="2">HD-GYP domain-containing protein</fullName>
    </recommendedName>
</protein>
<evidence type="ECO:0000259" key="2">
    <source>
        <dbReference type="PROSITE" id="PS51832"/>
    </source>
</evidence>
<dbReference type="Proteomes" id="UP000290092">
    <property type="component" value="Unassembled WGS sequence"/>
</dbReference>
<feature type="domain" description="HD-GYP" evidence="2">
    <location>
        <begin position="132"/>
        <end position="322"/>
    </location>
</feature>
<dbReference type="KEGG" id="amyt:AMYT_1572"/>
<evidence type="ECO:0000313" key="4">
    <source>
        <dbReference type="Proteomes" id="UP000290092"/>
    </source>
</evidence>
<dbReference type="AlphaFoldDB" id="A0AAX2AJE5"/>
<dbReference type="InterPro" id="IPR006675">
    <property type="entry name" value="HDIG_dom"/>
</dbReference>
<dbReference type="EMBL" id="NXID01000024">
    <property type="protein sequence ID" value="RXK15656.1"/>
    <property type="molecule type" value="Genomic_DNA"/>
</dbReference>
<dbReference type="CDD" id="cd00077">
    <property type="entry name" value="HDc"/>
    <property type="match status" value="1"/>
</dbReference>
<dbReference type="Gene3D" id="1.10.3210.10">
    <property type="entry name" value="Hypothetical protein af1432"/>
    <property type="match status" value="1"/>
</dbReference>
<reference evidence="3 4" key="1">
    <citation type="submission" date="2017-09" db="EMBL/GenBank/DDBJ databases">
        <title>Genomics of the genus Arcobacter.</title>
        <authorList>
            <person name="Perez-Cataluna A."/>
            <person name="Figueras M.J."/>
            <person name="Salas-Masso N."/>
        </authorList>
    </citation>
    <scope>NUCLEOTIDE SEQUENCE [LARGE SCALE GENOMIC DNA]</scope>
    <source>
        <strain evidence="3 4">CECT 7386</strain>
    </source>
</reference>
<evidence type="ECO:0000256" key="1">
    <source>
        <dbReference type="ARBA" id="ARBA00023136"/>
    </source>
</evidence>
<gene>
    <name evidence="3" type="ORF">CP985_07805</name>
</gene>
<dbReference type="RefSeq" id="WP_114841999.1">
    <property type="nucleotide sequence ID" value="NZ_CP031219.1"/>
</dbReference>
<dbReference type="SUPFAM" id="SSF109604">
    <property type="entry name" value="HD-domain/PDEase-like"/>
    <property type="match status" value="1"/>
</dbReference>
<evidence type="ECO:0000313" key="3">
    <source>
        <dbReference type="EMBL" id="RXK15656.1"/>
    </source>
</evidence>
<keyword evidence="4" id="KW-1185">Reference proteome</keyword>